<dbReference type="GO" id="GO:0009279">
    <property type="term" value="C:cell outer membrane"/>
    <property type="evidence" value="ECO:0007669"/>
    <property type="project" value="UniProtKB-SubCell"/>
</dbReference>
<evidence type="ECO:0000256" key="6">
    <source>
        <dbReference type="SAM" id="SignalP"/>
    </source>
</evidence>
<evidence type="ECO:0000256" key="4">
    <source>
        <dbReference type="ARBA" id="ARBA00023237"/>
    </source>
</evidence>
<evidence type="ECO:0000259" key="7">
    <source>
        <dbReference type="Pfam" id="PF13505"/>
    </source>
</evidence>
<dbReference type="AlphaFoldDB" id="A0A5B8LUB2"/>
<dbReference type="InterPro" id="IPR027385">
    <property type="entry name" value="Beta-barrel_OMP"/>
</dbReference>
<reference evidence="8 9" key="1">
    <citation type="submission" date="2019-07" db="EMBL/GenBank/DDBJ databases">
        <title>Full genome sequence of Devosia sp. Gsoil 520.</title>
        <authorList>
            <person name="Im W.-T."/>
        </authorList>
    </citation>
    <scope>NUCLEOTIDE SEQUENCE [LARGE SCALE GENOMIC DNA]</scope>
    <source>
        <strain evidence="8 9">Gsoil 520</strain>
    </source>
</reference>
<feature type="chain" id="PRO_5023080664" evidence="6">
    <location>
        <begin position="24"/>
        <end position="270"/>
    </location>
</feature>
<dbReference type="Pfam" id="PF13505">
    <property type="entry name" value="OMP_b-brl"/>
    <property type="match status" value="1"/>
</dbReference>
<sequence>MLIGRFAGAGALALTMMSTAVLAQDATDWNGFYAGIYGGYGLDMDGSSISTVGPATLDLGGGDVLTGSLATETGRINGIHGGVVGGYNYQRDRLVLGLEAGFGLGAFGKTNSTVAALSMTDGVNTATIDYTDTTSFNIDWLTTLQGRMGFTQDNWLFYLKGGVVMANGSVSSNSRLTLADPGGLLGLPGIDLPSSSTANQLLIGPAFGFGAEAMVTEAVSISAEYSFIGLPALEAPAGGLGLGLGGLFGGGGGSHDAAMHQVKAGINYHF</sequence>
<dbReference type="Gene3D" id="2.40.160.20">
    <property type="match status" value="1"/>
</dbReference>
<evidence type="ECO:0000256" key="2">
    <source>
        <dbReference type="ARBA" id="ARBA00022729"/>
    </source>
</evidence>
<keyword evidence="3" id="KW-0472">Membrane</keyword>
<comment type="subcellular location">
    <subcellularLocation>
        <location evidence="1">Cell outer membrane</location>
    </subcellularLocation>
</comment>
<dbReference type="Proteomes" id="UP000315364">
    <property type="component" value="Chromosome"/>
</dbReference>
<evidence type="ECO:0000256" key="3">
    <source>
        <dbReference type="ARBA" id="ARBA00023136"/>
    </source>
</evidence>
<gene>
    <name evidence="8" type="ORF">FPZ08_13975</name>
</gene>
<evidence type="ECO:0000256" key="5">
    <source>
        <dbReference type="ARBA" id="ARBA00038306"/>
    </source>
</evidence>
<dbReference type="RefSeq" id="WP_146290571.1">
    <property type="nucleotide sequence ID" value="NZ_CP042304.1"/>
</dbReference>
<keyword evidence="4" id="KW-0998">Cell outer membrane</keyword>
<protein>
    <submittedName>
        <fullName evidence="8">Outer membrane beta-barrel protein</fullName>
    </submittedName>
</protein>
<keyword evidence="2 6" id="KW-0732">Signal</keyword>
<dbReference type="PANTHER" id="PTHR34001:SF3">
    <property type="entry name" value="BLL7405 PROTEIN"/>
    <property type="match status" value="1"/>
</dbReference>
<dbReference type="InterPro" id="IPR011250">
    <property type="entry name" value="OMP/PagP_B-barrel"/>
</dbReference>
<dbReference type="InterPro" id="IPR051692">
    <property type="entry name" value="OMP-like"/>
</dbReference>
<dbReference type="OrthoDB" id="8256193at2"/>
<feature type="signal peptide" evidence="6">
    <location>
        <begin position="1"/>
        <end position="23"/>
    </location>
</feature>
<accession>A0A5B8LUB2</accession>
<feature type="domain" description="Outer membrane protein beta-barrel" evidence="7">
    <location>
        <begin position="11"/>
        <end position="248"/>
    </location>
</feature>
<evidence type="ECO:0000313" key="9">
    <source>
        <dbReference type="Proteomes" id="UP000315364"/>
    </source>
</evidence>
<dbReference type="KEGG" id="dea:FPZ08_13975"/>
<evidence type="ECO:0000256" key="1">
    <source>
        <dbReference type="ARBA" id="ARBA00004442"/>
    </source>
</evidence>
<proteinExistence type="inferred from homology"/>
<dbReference type="EMBL" id="CP042304">
    <property type="protein sequence ID" value="QDZ11753.1"/>
    <property type="molecule type" value="Genomic_DNA"/>
</dbReference>
<name>A0A5B8LUB2_9HYPH</name>
<organism evidence="8 9">
    <name type="scientific">Devosia ginsengisoli</name>
    <dbReference type="NCBI Taxonomy" id="400770"/>
    <lineage>
        <taxon>Bacteria</taxon>
        <taxon>Pseudomonadati</taxon>
        <taxon>Pseudomonadota</taxon>
        <taxon>Alphaproteobacteria</taxon>
        <taxon>Hyphomicrobiales</taxon>
        <taxon>Devosiaceae</taxon>
        <taxon>Devosia</taxon>
    </lineage>
</organism>
<dbReference type="PANTHER" id="PTHR34001">
    <property type="entry name" value="BLL7405 PROTEIN"/>
    <property type="match status" value="1"/>
</dbReference>
<comment type="similarity">
    <text evidence="5">Belongs to the Omp25/RopB family.</text>
</comment>
<evidence type="ECO:0000313" key="8">
    <source>
        <dbReference type="EMBL" id="QDZ11753.1"/>
    </source>
</evidence>
<keyword evidence="9" id="KW-1185">Reference proteome</keyword>
<dbReference type="SUPFAM" id="SSF56925">
    <property type="entry name" value="OMPA-like"/>
    <property type="match status" value="1"/>
</dbReference>